<feature type="signal peptide" evidence="1">
    <location>
        <begin position="1"/>
        <end position="33"/>
    </location>
</feature>
<keyword evidence="1" id="KW-0732">Signal</keyword>
<dbReference type="Proteomes" id="UP000694414">
    <property type="component" value="Unplaced"/>
</dbReference>
<dbReference type="AlphaFoldDB" id="A0A8C9A8Z6"/>
<sequence length="96" mass="10650">MSPGGRNHPQLKHCPIVNCHIFFFFFFLRQSLTRLPGLECRGISLAHSNLKLLGSSDPPASASHVAGTIGMRHHARPAIHSFRHTLQSLSLHPNTH</sequence>
<organism evidence="2 3">
    <name type="scientific">Prolemur simus</name>
    <name type="common">Greater bamboo lemur</name>
    <name type="synonym">Hapalemur simus</name>
    <dbReference type="NCBI Taxonomy" id="1328070"/>
    <lineage>
        <taxon>Eukaryota</taxon>
        <taxon>Metazoa</taxon>
        <taxon>Chordata</taxon>
        <taxon>Craniata</taxon>
        <taxon>Vertebrata</taxon>
        <taxon>Euteleostomi</taxon>
        <taxon>Mammalia</taxon>
        <taxon>Eutheria</taxon>
        <taxon>Euarchontoglires</taxon>
        <taxon>Primates</taxon>
        <taxon>Strepsirrhini</taxon>
        <taxon>Lemuriformes</taxon>
        <taxon>Lemuridae</taxon>
        <taxon>Prolemur</taxon>
    </lineage>
</organism>
<evidence type="ECO:0000313" key="2">
    <source>
        <dbReference type="Ensembl" id="ENSPSMP00000030124.1"/>
    </source>
</evidence>
<keyword evidence="3" id="KW-1185">Reference proteome</keyword>
<evidence type="ECO:0000256" key="1">
    <source>
        <dbReference type="SAM" id="SignalP"/>
    </source>
</evidence>
<reference evidence="2" key="2">
    <citation type="submission" date="2025-09" db="UniProtKB">
        <authorList>
            <consortium name="Ensembl"/>
        </authorList>
    </citation>
    <scope>IDENTIFICATION</scope>
</reference>
<reference evidence="2" key="1">
    <citation type="submission" date="2025-08" db="UniProtKB">
        <authorList>
            <consortium name="Ensembl"/>
        </authorList>
    </citation>
    <scope>IDENTIFICATION</scope>
</reference>
<dbReference type="PANTHER" id="PTHR12138:SF162">
    <property type="entry name" value="CHROMOSOME UNDETERMINED SCAFFOLD_275, WHOLE GENOME SHOTGUN SEQUENCE"/>
    <property type="match status" value="1"/>
</dbReference>
<dbReference type="Ensembl" id="ENSPSMT00000034753.1">
    <property type="protein sequence ID" value="ENSPSMP00000030124.1"/>
    <property type="gene ID" value="ENSPSMG00000020898.1"/>
</dbReference>
<name>A0A8C9A8Z6_PROSS</name>
<dbReference type="PRINTS" id="PR02045">
    <property type="entry name" value="F138DOMAIN"/>
</dbReference>
<feature type="chain" id="PRO_5034146737" evidence="1">
    <location>
        <begin position="34"/>
        <end position="96"/>
    </location>
</feature>
<evidence type="ECO:0000313" key="3">
    <source>
        <dbReference type="Proteomes" id="UP000694414"/>
    </source>
</evidence>
<accession>A0A8C9A8Z6</accession>
<protein>
    <submittedName>
        <fullName evidence="2">Uncharacterized protein</fullName>
    </submittedName>
</protein>
<proteinExistence type="predicted"/>
<dbReference type="GeneTree" id="ENSGT01120000271815"/>
<dbReference type="PANTHER" id="PTHR12138">
    <property type="entry name" value="PRIMATE-EXPANDED PROTEIN FAMILY"/>
    <property type="match status" value="1"/>
</dbReference>